<evidence type="ECO:0000256" key="14">
    <source>
        <dbReference type="PIRSR" id="PIRSR001461-3"/>
    </source>
</evidence>
<name>A0A0R2ISD6_9LACO</name>
<evidence type="ECO:0000313" key="15">
    <source>
        <dbReference type="EMBL" id="KRN67678.1"/>
    </source>
</evidence>
<sequence>MIKVAPSILSANFVDLKPDIEVAQKGGADLLHIDVMDGQFVPNLSFGPGMVAAIRPITSMPLDCHLMIENPERFVSQFCEAGADIVGVHVESTPHIYRALEMIKQHGVKAEVVLNPGSPVSLIQDVLPIVDQVLVMTVNPGFGGQKFIAQMTSKIQQLNQLRQTGENDFKIEVDGGINDDTVGEVYQAGADIAVAGSYVFNSEDPIAQIKKLKLRTKS</sequence>
<comment type="cofactor">
    <cofactor evidence="3">
        <name>Co(2+)</name>
        <dbReference type="ChEBI" id="CHEBI:48828"/>
    </cofactor>
</comment>
<comment type="caution">
    <text evidence="15">The sequence shown here is derived from an EMBL/GenBank/DDBJ whole genome shotgun (WGS) entry which is preliminary data.</text>
</comment>
<evidence type="ECO:0000256" key="5">
    <source>
        <dbReference type="ARBA" id="ARBA00001954"/>
    </source>
</evidence>
<keyword evidence="13" id="KW-0170">Cobalt</keyword>
<dbReference type="FunFam" id="3.20.20.70:FF:000004">
    <property type="entry name" value="Ribulose-phosphate 3-epimerase"/>
    <property type="match status" value="1"/>
</dbReference>
<feature type="binding site" evidence="10 14">
    <location>
        <position position="65"/>
    </location>
    <ligand>
        <name>substrate</name>
    </ligand>
</feature>
<evidence type="ECO:0000313" key="16">
    <source>
        <dbReference type="Proteomes" id="UP000051568"/>
    </source>
</evidence>
<feature type="binding site" evidence="10 13">
    <location>
        <position position="174"/>
    </location>
    <ligand>
        <name>a divalent metal cation</name>
        <dbReference type="ChEBI" id="CHEBI:60240"/>
    </ligand>
</feature>
<accession>A0A0R2ISD6</accession>
<dbReference type="InterPro" id="IPR026019">
    <property type="entry name" value="Ribul_P_3_epim"/>
</dbReference>
<evidence type="ECO:0000256" key="12">
    <source>
        <dbReference type="PIRSR" id="PIRSR001461-1"/>
    </source>
</evidence>
<comment type="cofactor">
    <cofactor evidence="10 13">
        <name>a divalent metal cation</name>
        <dbReference type="ChEBI" id="CHEBI:60240"/>
    </cofactor>
    <text evidence="10 13">Binds 1 divalent metal cation per subunit.</text>
</comment>
<comment type="cofactor">
    <cofactor evidence="4">
        <name>Zn(2+)</name>
        <dbReference type="ChEBI" id="CHEBI:29105"/>
    </cofactor>
</comment>
<keyword evidence="8 10" id="KW-0479">Metal-binding</keyword>
<dbReference type="PROSITE" id="PS01085">
    <property type="entry name" value="RIBUL_P_3_EPIMER_1"/>
    <property type="match status" value="1"/>
</dbReference>
<keyword evidence="13" id="KW-0464">Manganese</keyword>
<evidence type="ECO:0000256" key="9">
    <source>
        <dbReference type="ARBA" id="ARBA00023235"/>
    </source>
</evidence>
<dbReference type="STRING" id="319652.IV80_GL000221"/>
<comment type="function">
    <text evidence="10">Catalyzes the reversible epimerization of D-ribulose 5-phosphate to D-xylulose 5-phosphate.</text>
</comment>
<evidence type="ECO:0000256" key="4">
    <source>
        <dbReference type="ARBA" id="ARBA00001947"/>
    </source>
</evidence>
<dbReference type="InterPro" id="IPR013785">
    <property type="entry name" value="Aldolase_TIM"/>
</dbReference>
<feature type="binding site" evidence="10 14">
    <location>
        <position position="7"/>
    </location>
    <ligand>
        <name>substrate</name>
    </ligand>
</feature>
<reference evidence="15 16" key="1">
    <citation type="journal article" date="2015" name="Genome Announc.">
        <title>Expanding the biotechnology potential of lactobacilli through comparative genomics of 213 strains and associated genera.</title>
        <authorList>
            <person name="Sun Z."/>
            <person name="Harris H.M."/>
            <person name="McCann A."/>
            <person name="Guo C."/>
            <person name="Argimon S."/>
            <person name="Zhang W."/>
            <person name="Yang X."/>
            <person name="Jeffery I.B."/>
            <person name="Cooney J.C."/>
            <person name="Kagawa T.F."/>
            <person name="Liu W."/>
            <person name="Song Y."/>
            <person name="Salvetti E."/>
            <person name="Wrobel A."/>
            <person name="Rasinkangas P."/>
            <person name="Parkhill J."/>
            <person name="Rea M.C."/>
            <person name="O'Sullivan O."/>
            <person name="Ritari J."/>
            <person name="Douillard F.P."/>
            <person name="Paul Ross R."/>
            <person name="Yang R."/>
            <person name="Briner A.E."/>
            <person name="Felis G.E."/>
            <person name="de Vos W.M."/>
            <person name="Barrangou R."/>
            <person name="Klaenhammer T.R."/>
            <person name="Caufield P.W."/>
            <person name="Cui Y."/>
            <person name="Zhang H."/>
            <person name="O'Toole P.W."/>
        </authorList>
    </citation>
    <scope>NUCLEOTIDE SEQUENCE [LARGE SCALE GENOMIC DNA]</scope>
    <source>
        <strain evidence="15 16">DSM 17757</strain>
    </source>
</reference>
<feature type="binding site" evidence="10 13">
    <location>
        <position position="32"/>
    </location>
    <ligand>
        <name>a divalent metal cation</name>
        <dbReference type="ChEBI" id="CHEBI:60240"/>
    </ligand>
</feature>
<dbReference type="EMBL" id="JQBR01000001">
    <property type="protein sequence ID" value="KRN67678.1"/>
    <property type="molecule type" value="Genomic_DNA"/>
</dbReference>
<keyword evidence="10 11" id="KW-0119">Carbohydrate metabolism</keyword>
<feature type="binding site" evidence="10">
    <location>
        <begin position="174"/>
        <end position="176"/>
    </location>
    <ligand>
        <name>substrate</name>
    </ligand>
</feature>
<evidence type="ECO:0000256" key="10">
    <source>
        <dbReference type="HAMAP-Rule" id="MF_02227"/>
    </source>
</evidence>
<feature type="binding site" evidence="14">
    <location>
        <position position="176"/>
    </location>
    <ligand>
        <name>substrate</name>
    </ligand>
</feature>
<dbReference type="Proteomes" id="UP000051568">
    <property type="component" value="Unassembled WGS sequence"/>
</dbReference>
<feature type="binding site" evidence="10 14">
    <location>
        <begin position="196"/>
        <end position="197"/>
    </location>
    <ligand>
        <name>substrate</name>
    </ligand>
</feature>
<feature type="binding site" evidence="10 13">
    <location>
        <position position="34"/>
    </location>
    <ligand>
        <name>a divalent metal cation</name>
        <dbReference type="ChEBI" id="CHEBI:60240"/>
    </ligand>
</feature>
<comment type="similarity">
    <text evidence="6 10 11">Belongs to the ribulose-phosphate 3-epimerase family.</text>
</comment>
<evidence type="ECO:0000256" key="7">
    <source>
        <dbReference type="ARBA" id="ARBA00013188"/>
    </source>
</evidence>
<evidence type="ECO:0000256" key="3">
    <source>
        <dbReference type="ARBA" id="ARBA00001941"/>
    </source>
</evidence>
<comment type="pathway">
    <text evidence="10">Carbohydrate degradation.</text>
</comment>
<dbReference type="PANTHER" id="PTHR11749">
    <property type="entry name" value="RIBULOSE-5-PHOSPHATE-3-EPIMERASE"/>
    <property type="match status" value="1"/>
</dbReference>
<dbReference type="Pfam" id="PF00834">
    <property type="entry name" value="Ribul_P_3_epim"/>
    <property type="match status" value="1"/>
</dbReference>
<keyword evidence="13" id="KW-0862">Zinc</keyword>
<keyword evidence="16" id="KW-1185">Reference proteome</keyword>
<evidence type="ECO:0000256" key="8">
    <source>
        <dbReference type="ARBA" id="ARBA00022723"/>
    </source>
</evidence>
<dbReference type="HAMAP" id="MF_02227">
    <property type="entry name" value="RPE"/>
    <property type="match status" value="1"/>
</dbReference>
<dbReference type="CDD" id="cd00429">
    <property type="entry name" value="RPE"/>
    <property type="match status" value="1"/>
</dbReference>
<dbReference type="PATRIC" id="fig|319652.3.peg.223"/>
<feature type="binding site" evidence="10 13">
    <location>
        <position position="65"/>
    </location>
    <ligand>
        <name>a divalent metal cation</name>
        <dbReference type="ChEBI" id="CHEBI:60240"/>
    </ligand>
</feature>
<proteinExistence type="inferred from homology"/>
<gene>
    <name evidence="10" type="primary">rpe</name>
    <name evidence="15" type="ORF">IV80_GL000221</name>
</gene>
<feature type="active site" description="Proton donor" evidence="10 12">
    <location>
        <position position="174"/>
    </location>
</feature>
<dbReference type="Gene3D" id="3.20.20.70">
    <property type="entry name" value="Aldolase class I"/>
    <property type="match status" value="1"/>
</dbReference>
<evidence type="ECO:0000256" key="2">
    <source>
        <dbReference type="ARBA" id="ARBA00001936"/>
    </source>
</evidence>
<feature type="binding site" evidence="10 14">
    <location>
        <begin position="141"/>
        <end position="144"/>
    </location>
    <ligand>
        <name>substrate</name>
    </ligand>
</feature>
<keyword evidence="9 10" id="KW-0413">Isomerase</keyword>
<comment type="cofactor">
    <cofactor evidence="2">
        <name>Mn(2+)</name>
        <dbReference type="ChEBI" id="CHEBI:29035"/>
    </cofactor>
</comment>
<evidence type="ECO:0000256" key="11">
    <source>
        <dbReference type="PIRNR" id="PIRNR001461"/>
    </source>
</evidence>
<dbReference type="NCBIfam" id="NF004076">
    <property type="entry name" value="PRK05581.1-4"/>
    <property type="match status" value="1"/>
</dbReference>
<dbReference type="GO" id="GO:0019323">
    <property type="term" value="P:pentose catabolic process"/>
    <property type="evidence" value="ECO:0007669"/>
    <property type="project" value="UniProtKB-UniRule"/>
</dbReference>
<dbReference type="InterPro" id="IPR000056">
    <property type="entry name" value="Ribul_P_3_epim-like"/>
</dbReference>
<dbReference type="PIRSF" id="PIRSF001461">
    <property type="entry name" value="RPE"/>
    <property type="match status" value="1"/>
</dbReference>
<dbReference type="GO" id="GO:0006098">
    <property type="term" value="P:pentose-phosphate shunt"/>
    <property type="evidence" value="ECO:0007669"/>
    <property type="project" value="UniProtKB-UniRule"/>
</dbReference>
<evidence type="ECO:0000256" key="1">
    <source>
        <dbReference type="ARBA" id="ARBA00001782"/>
    </source>
</evidence>
<dbReference type="GO" id="GO:0046872">
    <property type="term" value="F:metal ion binding"/>
    <property type="evidence" value="ECO:0007669"/>
    <property type="project" value="UniProtKB-UniRule"/>
</dbReference>
<dbReference type="AlphaFoldDB" id="A0A0R2ISD6"/>
<dbReference type="GO" id="GO:0005737">
    <property type="term" value="C:cytoplasm"/>
    <property type="evidence" value="ECO:0007669"/>
    <property type="project" value="UniProtKB-ARBA"/>
</dbReference>
<dbReference type="GO" id="GO:0004750">
    <property type="term" value="F:D-ribulose-phosphate 3-epimerase activity"/>
    <property type="evidence" value="ECO:0007669"/>
    <property type="project" value="UniProtKB-UniRule"/>
</dbReference>
<dbReference type="PROSITE" id="PS01086">
    <property type="entry name" value="RIBUL_P_3_EPIMER_2"/>
    <property type="match status" value="1"/>
</dbReference>
<dbReference type="OrthoDB" id="1645589at2"/>
<evidence type="ECO:0000256" key="6">
    <source>
        <dbReference type="ARBA" id="ARBA00009541"/>
    </source>
</evidence>
<comment type="cofactor">
    <cofactor evidence="5">
        <name>Fe(2+)</name>
        <dbReference type="ChEBI" id="CHEBI:29033"/>
    </cofactor>
</comment>
<dbReference type="InterPro" id="IPR011060">
    <property type="entry name" value="RibuloseP-bd_barrel"/>
</dbReference>
<organism evidence="15 16">
    <name type="scientific">Pediococcus cellicola</name>
    <dbReference type="NCBI Taxonomy" id="319652"/>
    <lineage>
        <taxon>Bacteria</taxon>
        <taxon>Bacillati</taxon>
        <taxon>Bacillota</taxon>
        <taxon>Bacilli</taxon>
        <taxon>Lactobacillales</taxon>
        <taxon>Lactobacillaceae</taxon>
        <taxon>Pediococcus</taxon>
    </lineage>
</organism>
<protein>
    <recommendedName>
        <fullName evidence="7 10">Ribulose-phosphate 3-epimerase</fullName>
        <ecNumber evidence="7 10">5.1.3.1</ecNumber>
    </recommendedName>
</protein>
<comment type="catalytic activity">
    <reaction evidence="1 10 11">
        <text>D-ribulose 5-phosphate = D-xylulose 5-phosphate</text>
        <dbReference type="Rhea" id="RHEA:13677"/>
        <dbReference type="ChEBI" id="CHEBI:57737"/>
        <dbReference type="ChEBI" id="CHEBI:58121"/>
        <dbReference type="EC" id="5.1.3.1"/>
    </reaction>
</comment>
<dbReference type="EC" id="5.1.3.1" evidence="7 10"/>
<feature type="active site" description="Proton acceptor" evidence="10 12">
    <location>
        <position position="34"/>
    </location>
</feature>
<dbReference type="RefSeq" id="WP_057748246.1">
    <property type="nucleotide sequence ID" value="NZ_BJVH01000001.1"/>
</dbReference>
<dbReference type="SUPFAM" id="SSF51366">
    <property type="entry name" value="Ribulose-phoshate binding barrel"/>
    <property type="match status" value="1"/>
</dbReference>
<dbReference type="NCBIfam" id="TIGR01163">
    <property type="entry name" value="rpe"/>
    <property type="match status" value="1"/>
</dbReference>
<evidence type="ECO:0000256" key="13">
    <source>
        <dbReference type="PIRSR" id="PIRSR001461-2"/>
    </source>
</evidence>